<dbReference type="PANTHER" id="PTHR23411">
    <property type="entry name" value="TAPASIN"/>
    <property type="match status" value="1"/>
</dbReference>
<dbReference type="PROSITE" id="PS00290">
    <property type="entry name" value="IG_MHC"/>
    <property type="match status" value="1"/>
</dbReference>
<dbReference type="Proteomes" id="UP000694387">
    <property type="component" value="Chromosome 7"/>
</dbReference>
<feature type="region of interest" description="Disordered" evidence="2">
    <location>
        <begin position="147"/>
        <end position="196"/>
    </location>
</feature>
<dbReference type="GeneTree" id="ENSGT00940000161516"/>
<feature type="domain" description="Ig-like" evidence="3">
    <location>
        <begin position="313"/>
        <end position="417"/>
    </location>
</feature>
<evidence type="ECO:0000313" key="4">
    <source>
        <dbReference type="Ensembl" id="ENSEASP00005006500.2"/>
    </source>
</evidence>
<dbReference type="Pfam" id="PF07654">
    <property type="entry name" value="C1-set"/>
    <property type="match status" value="2"/>
</dbReference>
<evidence type="ECO:0000313" key="5">
    <source>
        <dbReference type="Proteomes" id="UP000694387"/>
    </source>
</evidence>
<feature type="compositionally biased region" description="Basic and acidic residues" evidence="2">
    <location>
        <begin position="174"/>
        <end position="184"/>
    </location>
</feature>
<sequence>MGQEGHHGGTSHSAQPPPLLPHSPKASPRSPSPCTLRSCQAHSPCCVCLAGSLEDTAVIPLFSECKAPKEGDVVSLACLVKGYFPEPVQVTWEPEMQNQKPRTFPAMKKGQEYIHVFSLTTWWKPGSHSCTVHHKASSFQKKMTFQEPASWAPQRTSALPVTSKEPTPAPTTLRKSEPSTRHTQPETQKPRIPVDTPLKECQNHTHPPSIYLLHPPLQGLWLKGEATFTCLVVGDDLKEARLSWELSERSNGMFVESGPLEQHTNGSQSRSSRLALPRSSWAMGTSVTCKLSYPNLLSSMEVVGLKEHAASAPRSLTVHALTTPGLNASPGAASWLQCKVSGFSPPEIVLTWLEGQREVDPSWFATARPTAQPGNTTFQTWSILLVPTIPGPPTATYTCVVGHEASRQLLNTSWSLDTGGLAMTPESKDENSE</sequence>
<dbReference type="InterPro" id="IPR003597">
    <property type="entry name" value="Ig_C1-set"/>
</dbReference>
<dbReference type="SMART" id="SM00407">
    <property type="entry name" value="IGc1"/>
    <property type="match status" value="2"/>
</dbReference>
<evidence type="ECO:0000259" key="3">
    <source>
        <dbReference type="PROSITE" id="PS50835"/>
    </source>
</evidence>
<accession>A0A8C4L646</accession>
<dbReference type="InterPro" id="IPR013783">
    <property type="entry name" value="Ig-like_fold"/>
</dbReference>
<feature type="region of interest" description="Disordered" evidence="2">
    <location>
        <begin position="1"/>
        <end position="33"/>
    </location>
</feature>
<reference evidence="4" key="2">
    <citation type="submission" date="2025-08" db="UniProtKB">
        <authorList>
            <consortium name="Ensembl"/>
        </authorList>
    </citation>
    <scope>IDENTIFICATION</scope>
</reference>
<reference evidence="4 5" key="1">
    <citation type="journal article" date="2020" name="Nat. Commun.">
        <title>Donkey genomes provide new insights into domestication and selection for coat color.</title>
        <authorList>
            <person name="Wang"/>
            <person name="C."/>
            <person name="Li"/>
            <person name="H."/>
            <person name="Guo"/>
            <person name="Y."/>
            <person name="Huang"/>
            <person name="J."/>
            <person name="Sun"/>
            <person name="Y."/>
            <person name="Min"/>
            <person name="J."/>
            <person name="Wang"/>
            <person name="J."/>
            <person name="Fang"/>
            <person name="X."/>
            <person name="Zhao"/>
            <person name="Z."/>
            <person name="Wang"/>
            <person name="S."/>
            <person name="Zhang"/>
            <person name="Y."/>
            <person name="Liu"/>
            <person name="Q."/>
            <person name="Jiang"/>
            <person name="Q."/>
            <person name="Wang"/>
            <person name="X."/>
            <person name="Guo"/>
            <person name="Y."/>
            <person name="Yang"/>
            <person name="C."/>
            <person name="Wang"/>
            <person name="Y."/>
            <person name="Tian"/>
            <person name="F."/>
            <person name="Zhuang"/>
            <person name="G."/>
            <person name="Fan"/>
            <person name="Y."/>
            <person name="Gao"/>
            <person name="Q."/>
            <person name="Li"/>
            <person name="Y."/>
            <person name="Ju"/>
            <person name="Z."/>
            <person name="Li"/>
            <person name="J."/>
            <person name="Li"/>
            <person name="R."/>
            <person name="Hou"/>
            <person name="M."/>
            <person name="Yang"/>
            <person name="G."/>
            <person name="Liu"/>
            <person name="G."/>
            <person name="Liu"/>
            <person name="W."/>
            <person name="Guo"/>
            <person name="J."/>
            <person name="Pan"/>
            <person name="S."/>
            <person name="Fan"/>
            <person name="G."/>
            <person name="Zhang"/>
            <person name="W."/>
            <person name="Zhang"/>
            <person name="R."/>
            <person name="Yu"/>
            <person name="J."/>
            <person name="Zhang"/>
            <person name="X."/>
            <person name="Yin"/>
            <person name="Q."/>
            <person name="Ji"/>
            <person name="C."/>
            <person name="Jin"/>
            <person name="Y."/>
            <person name="Yue"/>
            <person name="G."/>
            <person name="Liu"/>
            <person name="M."/>
            <person name="Xu"/>
            <person name="J."/>
            <person name="Liu"/>
            <person name="S."/>
            <person name="Jordana"/>
            <person name="J."/>
            <person name="Noce"/>
            <person name="A."/>
            <person name="Amills"/>
            <person name="M."/>
            <person name="Wu"/>
            <person name="D.D."/>
            <person name="Li"/>
            <person name="S."/>
            <person name="Zhou"/>
            <person name="X. and Zhong"/>
            <person name="J."/>
        </authorList>
    </citation>
    <scope>NUCLEOTIDE SEQUENCE [LARGE SCALE GENOMIC DNA]</scope>
</reference>
<evidence type="ECO:0000256" key="1">
    <source>
        <dbReference type="ARBA" id="ARBA00023319"/>
    </source>
</evidence>
<dbReference type="SUPFAM" id="SSF48726">
    <property type="entry name" value="Immunoglobulin"/>
    <property type="match status" value="3"/>
</dbReference>
<dbReference type="InterPro" id="IPR003006">
    <property type="entry name" value="Ig/MHC_CS"/>
</dbReference>
<dbReference type="AlphaFoldDB" id="A0A8C4L646"/>
<protein>
    <recommendedName>
        <fullName evidence="3">Ig-like domain-containing protein</fullName>
    </recommendedName>
</protein>
<keyword evidence="5" id="KW-1185">Reference proteome</keyword>
<dbReference type="Gene3D" id="2.60.40.10">
    <property type="entry name" value="Immunoglobulins"/>
    <property type="match status" value="3"/>
</dbReference>
<name>A0A8C4L646_EQUAS</name>
<proteinExistence type="predicted"/>
<dbReference type="PROSITE" id="PS50835">
    <property type="entry name" value="IG_LIKE"/>
    <property type="match status" value="3"/>
</dbReference>
<dbReference type="InterPro" id="IPR036179">
    <property type="entry name" value="Ig-like_dom_sf"/>
</dbReference>
<dbReference type="Ensembl" id="ENSEAST00005007113.2">
    <property type="protein sequence ID" value="ENSEASP00005006500.2"/>
    <property type="gene ID" value="ENSEASG00005004807.2"/>
</dbReference>
<organism evidence="4 5">
    <name type="scientific">Equus asinus</name>
    <name type="common">Donkey</name>
    <name type="synonym">Equus africanus asinus</name>
    <dbReference type="NCBI Taxonomy" id="9793"/>
    <lineage>
        <taxon>Eukaryota</taxon>
        <taxon>Metazoa</taxon>
        <taxon>Chordata</taxon>
        <taxon>Craniata</taxon>
        <taxon>Vertebrata</taxon>
        <taxon>Euteleostomi</taxon>
        <taxon>Mammalia</taxon>
        <taxon>Eutheria</taxon>
        <taxon>Laurasiatheria</taxon>
        <taxon>Perissodactyla</taxon>
        <taxon>Equidae</taxon>
        <taxon>Equus</taxon>
    </lineage>
</organism>
<reference evidence="4" key="3">
    <citation type="submission" date="2025-09" db="UniProtKB">
        <authorList>
            <consortium name="Ensembl"/>
        </authorList>
    </citation>
    <scope>IDENTIFICATION</scope>
</reference>
<keyword evidence="1" id="KW-0393">Immunoglobulin domain</keyword>
<dbReference type="InterPro" id="IPR007110">
    <property type="entry name" value="Ig-like_dom"/>
</dbReference>
<evidence type="ECO:0000256" key="2">
    <source>
        <dbReference type="SAM" id="MobiDB-lite"/>
    </source>
</evidence>
<feature type="domain" description="Ig-like" evidence="3">
    <location>
        <begin position="208"/>
        <end position="303"/>
    </location>
</feature>
<dbReference type="InterPro" id="IPR050380">
    <property type="entry name" value="Immune_Resp_Modulators"/>
</dbReference>
<feature type="domain" description="Ig-like" evidence="3">
    <location>
        <begin position="60"/>
        <end position="144"/>
    </location>
</feature>